<gene>
    <name evidence="1" type="ORF">SAMN05421803_106143</name>
</gene>
<proteinExistence type="predicted"/>
<dbReference type="STRING" id="758803.SAMN05421803_106143"/>
<keyword evidence="2" id="KW-1185">Reference proteome</keyword>
<dbReference type="Gene3D" id="3.40.50.1980">
    <property type="entry name" value="Nitrogenase molybdenum iron protein domain"/>
    <property type="match status" value="1"/>
</dbReference>
<dbReference type="Proteomes" id="UP000184452">
    <property type="component" value="Unassembled WGS sequence"/>
</dbReference>
<dbReference type="AlphaFoldDB" id="A0A1M6JI39"/>
<evidence type="ECO:0000313" key="2">
    <source>
        <dbReference type="Proteomes" id="UP000184452"/>
    </source>
</evidence>
<sequence>MWNAGFGPGLREDLADHRVYQGLDAVAQGRDPIVDDAVVSGALTWSTVLSLPFALERLVPRIAAAVDGDPGTPA</sequence>
<evidence type="ECO:0000313" key="1">
    <source>
        <dbReference type="EMBL" id="SHJ46292.1"/>
    </source>
</evidence>
<protein>
    <submittedName>
        <fullName evidence="1">Iron complex transport system substrate-binding protein</fullName>
    </submittedName>
</protein>
<organism evidence="1 2">
    <name type="scientific">Nocardiopsis flavescens</name>
    <dbReference type="NCBI Taxonomy" id="758803"/>
    <lineage>
        <taxon>Bacteria</taxon>
        <taxon>Bacillati</taxon>
        <taxon>Actinomycetota</taxon>
        <taxon>Actinomycetes</taxon>
        <taxon>Streptosporangiales</taxon>
        <taxon>Nocardiopsidaceae</taxon>
        <taxon>Nocardiopsis</taxon>
    </lineage>
</organism>
<dbReference type="RefSeq" id="WP_073379392.1">
    <property type="nucleotide sequence ID" value="NZ_FQZK01000006.1"/>
</dbReference>
<reference evidence="1 2" key="1">
    <citation type="submission" date="2016-11" db="EMBL/GenBank/DDBJ databases">
        <authorList>
            <person name="Jaros S."/>
            <person name="Januszkiewicz K."/>
            <person name="Wedrychowicz H."/>
        </authorList>
    </citation>
    <scope>NUCLEOTIDE SEQUENCE [LARGE SCALE GENOMIC DNA]</scope>
    <source>
        <strain evidence="1 2">CGMCC 4.5723</strain>
    </source>
</reference>
<name>A0A1M6JI39_9ACTN</name>
<dbReference type="EMBL" id="FQZK01000006">
    <property type="protein sequence ID" value="SHJ46292.1"/>
    <property type="molecule type" value="Genomic_DNA"/>
</dbReference>
<accession>A0A1M6JI39</accession>